<sequence>MRWLKTGLGRLLLCCASAPLPSIASAATEAPTVQALLAEQDAALVNGLARWHENAYAVPDDIALDSSLRDAAAQLARDHVARLKTLIPAWITEERAAANNPNLRGADLHQALYLRSLNEIAIASVESAGPALDEAWLKAALAPKACSTLPAAYFGRRIAMIQAAPADARPALLAAEKELLSRVGTTRQGLAARPAAAELMAADHAVTRLREGLPVAAAPMTPFLAAQVFARDRKPAKPDRWEQCARSQWWLQSQLADVKTDRTRALTVYRYSTMLDVNDFVPAGYKPKAASASRADGKPAYPAVASFFHVQGESTLQVNVDDQGKAFKTEVVAREMRVPGVRGNRPLAFEALLDDAALDYARQRSYPTGKAGKAEFVMEWNLDKGSDEAK</sequence>
<gene>
    <name evidence="2" type="ORF">J2X16_004103</name>
</gene>
<evidence type="ECO:0000313" key="3">
    <source>
        <dbReference type="Proteomes" id="UP001180536"/>
    </source>
</evidence>
<evidence type="ECO:0000313" key="2">
    <source>
        <dbReference type="EMBL" id="MDR7298735.1"/>
    </source>
</evidence>
<dbReference type="Proteomes" id="UP001180536">
    <property type="component" value="Unassembled WGS sequence"/>
</dbReference>
<keyword evidence="3" id="KW-1185">Reference proteome</keyword>
<evidence type="ECO:0008006" key="4">
    <source>
        <dbReference type="Google" id="ProtNLM"/>
    </source>
</evidence>
<dbReference type="RefSeq" id="WP_310347858.1">
    <property type="nucleotide sequence ID" value="NZ_JAVDXQ010000006.1"/>
</dbReference>
<dbReference type="EMBL" id="JAVDXQ010000006">
    <property type="protein sequence ID" value="MDR7298735.1"/>
    <property type="molecule type" value="Genomic_DNA"/>
</dbReference>
<feature type="signal peptide" evidence="1">
    <location>
        <begin position="1"/>
        <end position="26"/>
    </location>
</feature>
<feature type="chain" id="PRO_5047179294" description="TonB C-terminal domain-containing protein" evidence="1">
    <location>
        <begin position="27"/>
        <end position="390"/>
    </location>
</feature>
<name>A0ABU1ZDM5_9BURK</name>
<accession>A0ABU1ZDM5</accession>
<evidence type="ECO:0000256" key="1">
    <source>
        <dbReference type="SAM" id="SignalP"/>
    </source>
</evidence>
<organism evidence="2 3">
    <name type="scientific">Pelomonas aquatica</name>
    <dbReference type="NCBI Taxonomy" id="431058"/>
    <lineage>
        <taxon>Bacteria</taxon>
        <taxon>Pseudomonadati</taxon>
        <taxon>Pseudomonadota</taxon>
        <taxon>Betaproteobacteria</taxon>
        <taxon>Burkholderiales</taxon>
        <taxon>Sphaerotilaceae</taxon>
        <taxon>Roseateles</taxon>
    </lineage>
</organism>
<protein>
    <recommendedName>
        <fullName evidence="4">TonB C-terminal domain-containing protein</fullName>
    </recommendedName>
</protein>
<proteinExistence type="predicted"/>
<reference evidence="2 3" key="1">
    <citation type="submission" date="2023-07" db="EMBL/GenBank/DDBJ databases">
        <title>Sorghum-associated microbial communities from plants grown in Nebraska, USA.</title>
        <authorList>
            <person name="Schachtman D."/>
        </authorList>
    </citation>
    <scope>NUCLEOTIDE SEQUENCE [LARGE SCALE GENOMIC DNA]</scope>
    <source>
        <strain evidence="2 3">BE310</strain>
    </source>
</reference>
<comment type="caution">
    <text evidence="2">The sequence shown here is derived from an EMBL/GenBank/DDBJ whole genome shotgun (WGS) entry which is preliminary data.</text>
</comment>
<keyword evidence="1" id="KW-0732">Signal</keyword>